<comment type="caution">
    <text evidence="8">The sequence shown here is derived from an EMBL/GenBank/DDBJ whole genome shotgun (WGS) entry which is preliminary data.</text>
</comment>
<sequence>MTEDEIVERESGLQKGLSKAQVVMIGLGGAIGTGLFMGSGIAINYAGPAVVLSYLIASFAAVVMVFSLSEMAVMHPTAGSFGTYAETYLNPWAGFVVRYTYWIAQVIAIGGEAVAAGVYMTYWMPDTPVWAWSLGFAFILLYVNSRSVGDFGTFEYWFAFIKVTAIVLFIILGLGTIFGIGTEPVGFHNLTDLPGGFMPNGWTGVWMGVLIGIFSFVGIEVIAVTSGETKEPEKAIPAALRTMALRLILFYLLALTIVVSFVPWTESGAEVVEQSPFVKVLSYTGIAHAAAIMNFVVISAALSSMNTNIYLCSRMLFSLSRGSYAPKFLGKLSANGTPVGAILTSGLCILLAASVSVITPRAYNYLFGIAIFGAIVVWMTILVSHISFRRRHDVSHLPVRMPFFPYLQIAGLALLAAILLTMAFDTEFWNVSWIVGVPWLILISTAYFLWKRRNRAAAESVAPDSLVS</sequence>
<evidence type="ECO:0000256" key="3">
    <source>
        <dbReference type="ARBA" id="ARBA00022692"/>
    </source>
</evidence>
<evidence type="ECO:0000256" key="4">
    <source>
        <dbReference type="ARBA" id="ARBA00022989"/>
    </source>
</evidence>
<keyword evidence="4 6" id="KW-1133">Transmembrane helix</keyword>
<feature type="transmembrane region" description="Helical" evidence="6">
    <location>
        <begin position="365"/>
        <end position="383"/>
    </location>
</feature>
<organism evidence="8 9">
    <name type="scientific">Pelagerythrobacter aerophilus</name>
    <dbReference type="NCBI Taxonomy" id="2306995"/>
    <lineage>
        <taxon>Bacteria</taxon>
        <taxon>Pseudomonadati</taxon>
        <taxon>Pseudomonadota</taxon>
        <taxon>Alphaproteobacteria</taxon>
        <taxon>Sphingomonadales</taxon>
        <taxon>Erythrobacteraceae</taxon>
        <taxon>Pelagerythrobacter</taxon>
    </lineage>
</organism>
<comment type="subcellular location">
    <subcellularLocation>
        <location evidence="1">Membrane</location>
        <topology evidence="1">Multi-pass membrane protein</topology>
    </subcellularLocation>
</comment>
<dbReference type="OrthoDB" id="5297508at2"/>
<dbReference type="InterPro" id="IPR004841">
    <property type="entry name" value="AA-permease/SLC12A_dom"/>
</dbReference>
<feature type="transmembrane region" description="Helical" evidence="6">
    <location>
        <begin position="201"/>
        <end position="223"/>
    </location>
</feature>
<protein>
    <submittedName>
        <fullName evidence="8">Amino acid permease</fullName>
    </submittedName>
</protein>
<proteinExistence type="predicted"/>
<feature type="transmembrane region" description="Helical" evidence="6">
    <location>
        <begin position="430"/>
        <end position="450"/>
    </location>
</feature>
<accession>A0A418NDR0</accession>
<feature type="transmembrane region" description="Helical" evidence="6">
    <location>
        <begin position="157"/>
        <end position="181"/>
    </location>
</feature>
<dbReference type="EMBL" id="QXFK01000019">
    <property type="protein sequence ID" value="RIV75683.1"/>
    <property type="molecule type" value="Genomic_DNA"/>
</dbReference>
<feature type="transmembrane region" description="Helical" evidence="6">
    <location>
        <begin position="244"/>
        <end position="265"/>
    </location>
</feature>
<evidence type="ECO:0000256" key="1">
    <source>
        <dbReference type="ARBA" id="ARBA00004141"/>
    </source>
</evidence>
<keyword evidence="9" id="KW-1185">Reference proteome</keyword>
<feature type="transmembrane region" description="Helical" evidence="6">
    <location>
        <begin position="332"/>
        <end position="359"/>
    </location>
</feature>
<dbReference type="GO" id="GO:0055085">
    <property type="term" value="P:transmembrane transport"/>
    <property type="evidence" value="ECO:0007669"/>
    <property type="project" value="InterPro"/>
</dbReference>
<name>A0A418NDR0_9SPHN</name>
<feature type="transmembrane region" description="Helical" evidence="6">
    <location>
        <begin position="285"/>
        <end position="311"/>
    </location>
</feature>
<evidence type="ECO:0000313" key="8">
    <source>
        <dbReference type="EMBL" id="RIV75683.1"/>
    </source>
</evidence>
<feature type="transmembrane region" description="Helical" evidence="6">
    <location>
        <begin position="129"/>
        <end position="145"/>
    </location>
</feature>
<dbReference type="Pfam" id="PF00324">
    <property type="entry name" value="AA_permease"/>
    <property type="match status" value="1"/>
</dbReference>
<evidence type="ECO:0000313" key="9">
    <source>
        <dbReference type="Proteomes" id="UP000285092"/>
    </source>
</evidence>
<dbReference type="PANTHER" id="PTHR43495:SF5">
    <property type="entry name" value="GAMMA-AMINOBUTYRIC ACID PERMEASE"/>
    <property type="match status" value="1"/>
</dbReference>
<dbReference type="AlphaFoldDB" id="A0A418NDR0"/>
<dbReference type="Proteomes" id="UP000285092">
    <property type="component" value="Unassembled WGS sequence"/>
</dbReference>
<feature type="transmembrane region" description="Helical" evidence="6">
    <location>
        <begin position="403"/>
        <end position="424"/>
    </location>
</feature>
<feature type="transmembrane region" description="Helical" evidence="6">
    <location>
        <begin position="21"/>
        <end position="43"/>
    </location>
</feature>
<dbReference type="GO" id="GO:0016020">
    <property type="term" value="C:membrane"/>
    <property type="evidence" value="ECO:0007669"/>
    <property type="project" value="UniProtKB-SubCell"/>
</dbReference>
<keyword evidence="3 6" id="KW-0812">Transmembrane</keyword>
<feature type="domain" description="Amino acid permease/ SLC12A" evidence="7">
    <location>
        <begin position="22"/>
        <end position="456"/>
    </location>
</feature>
<evidence type="ECO:0000256" key="5">
    <source>
        <dbReference type="ARBA" id="ARBA00023136"/>
    </source>
</evidence>
<keyword evidence="5 6" id="KW-0472">Membrane</keyword>
<evidence type="ECO:0000256" key="6">
    <source>
        <dbReference type="SAM" id="Phobius"/>
    </source>
</evidence>
<evidence type="ECO:0000256" key="2">
    <source>
        <dbReference type="ARBA" id="ARBA00022448"/>
    </source>
</evidence>
<dbReference type="Gene3D" id="1.20.1740.10">
    <property type="entry name" value="Amino acid/polyamine transporter I"/>
    <property type="match status" value="1"/>
</dbReference>
<reference evidence="8 9" key="1">
    <citation type="submission" date="2018-08" db="EMBL/GenBank/DDBJ databases">
        <title>Altererythrobacter sp.Ery1 and Ery12, the genome sequencing of novel strains in genus Alterythrobacter.</title>
        <authorList>
            <person name="Cheng H."/>
            <person name="Wu Y.-H."/>
            <person name="Fang C."/>
            <person name="Xu X.-W."/>
        </authorList>
    </citation>
    <scope>NUCLEOTIDE SEQUENCE [LARGE SCALE GENOMIC DNA]</scope>
    <source>
        <strain evidence="8 9">Ery1</strain>
    </source>
</reference>
<gene>
    <name evidence="8" type="ORF">D2V04_15485</name>
</gene>
<feature type="transmembrane region" description="Helical" evidence="6">
    <location>
        <begin position="99"/>
        <end position="123"/>
    </location>
</feature>
<dbReference type="RefSeq" id="WP_119514609.1">
    <property type="nucleotide sequence ID" value="NZ_QXFK01000019.1"/>
</dbReference>
<feature type="transmembrane region" description="Helical" evidence="6">
    <location>
        <begin position="49"/>
        <end position="68"/>
    </location>
</feature>
<dbReference type="FunFam" id="1.20.1740.10:FF:000001">
    <property type="entry name" value="Amino acid permease"/>
    <property type="match status" value="1"/>
</dbReference>
<keyword evidence="2" id="KW-0813">Transport</keyword>
<dbReference type="PIRSF" id="PIRSF006060">
    <property type="entry name" value="AA_transporter"/>
    <property type="match status" value="1"/>
</dbReference>
<dbReference type="PANTHER" id="PTHR43495">
    <property type="entry name" value="GABA PERMEASE"/>
    <property type="match status" value="1"/>
</dbReference>
<evidence type="ECO:0000259" key="7">
    <source>
        <dbReference type="Pfam" id="PF00324"/>
    </source>
</evidence>